<reference evidence="5 6" key="1">
    <citation type="submission" date="2016-10" db="EMBL/GenBank/DDBJ databases">
        <authorList>
            <person name="de Groot N.N."/>
        </authorList>
    </citation>
    <scope>NUCLEOTIDE SEQUENCE [LARGE SCALE GENOMIC DNA]</scope>
    <source>
        <strain evidence="5 6">DSM 21039</strain>
    </source>
</reference>
<sequence>MKKHPLPDKKFFDLQAQNQFNVQQYASSGSLEATPYNRRDFYKIWVLIGKSILHYADRSIEINQPALIFTNPLVPYSLESKVAARKGYSCIFTEAFLKAGGRIEHLQQSTLFKTGSDKVFFLDKTQLAAVNRIYEDMMTELATDYVYKYDVIRNYVNLLIHISLKMQPALSSAPHANAAARIAAMFMELLERQFPISSPDRELKLKKANDFAKSLSVHVNHLNHAVKEVTGKSTSILISERITHEAQALLKHTDWSVSDIAFSLGFEYPTYFNNFFKKNTGVTPLSLRR</sequence>
<dbReference type="Gene3D" id="1.10.10.60">
    <property type="entry name" value="Homeodomain-like"/>
    <property type="match status" value="1"/>
</dbReference>
<dbReference type="GO" id="GO:0043565">
    <property type="term" value="F:sequence-specific DNA binding"/>
    <property type="evidence" value="ECO:0007669"/>
    <property type="project" value="InterPro"/>
</dbReference>
<dbReference type="SUPFAM" id="SSF46689">
    <property type="entry name" value="Homeodomain-like"/>
    <property type="match status" value="1"/>
</dbReference>
<dbReference type="EMBL" id="FOBB01000003">
    <property type="protein sequence ID" value="SEM12956.1"/>
    <property type="molecule type" value="Genomic_DNA"/>
</dbReference>
<dbReference type="STRING" id="573321.SAMN04488505_103454"/>
<dbReference type="GO" id="GO:0003700">
    <property type="term" value="F:DNA-binding transcription factor activity"/>
    <property type="evidence" value="ECO:0007669"/>
    <property type="project" value="InterPro"/>
</dbReference>
<evidence type="ECO:0000256" key="3">
    <source>
        <dbReference type="ARBA" id="ARBA00023163"/>
    </source>
</evidence>
<organism evidence="5 6">
    <name type="scientific">Chitinophaga rupis</name>
    <dbReference type="NCBI Taxonomy" id="573321"/>
    <lineage>
        <taxon>Bacteria</taxon>
        <taxon>Pseudomonadati</taxon>
        <taxon>Bacteroidota</taxon>
        <taxon>Chitinophagia</taxon>
        <taxon>Chitinophagales</taxon>
        <taxon>Chitinophagaceae</taxon>
        <taxon>Chitinophaga</taxon>
    </lineage>
</organism>
<protein>
    <submittedName>
        <fullName evidence="5">AraC-type DNA-binding protein</fullName>
    </submittedName>
</protein>
<keyword evidence="3" id="KW-0804">Transcription</keyword>
<dbReference type="Pfam" id="PF12833">
    <property type="entry name" value="HTH_18"/>
    <property type="match status" value="1"/>
</dbReference>
<proteinExistence type="predicted"/>
<keyword evidence="2 5" id="KW-0238">DNA-binding</keyword>
<keyword evidence="6" id="KW-1185">Reference proteome</keyword>
<name>A0A1H7VUP6_9BACT</name>
<keyword evidence="1" id="KW-0805">Transcription regulation</keyword>
<evidence type="ECO:0000256" key="2">
    <source>
        <dbReference type="ARBA" id="ARBA00023125"/>
    </source>
</evidence>
<feature type="domain" description="HTH araC/xylS-type" evidence="4">
    <location>
        <begin position="180"/>
        <end position="289"/>
    </location>
</feature>
<dbReference type="Proteomes" id="UP000198984">
    <property type="component" value="Unassembled WGS sequence"/>
</dbReference>
<dbReference type="PANTHER" id="PTHR43280:SF32">
    <property type="entry name" value="TRANSCRIPTIONAL REGULATORY PROTEIN"/>
    <property type="match status" value="1"/>
</dbReference>
<evidence type="ECO:0000256" key="1">
    <source>
        <dbReference type="ARBA" id="ARBA00023015"/>
    </source>
</evidence>
<dbReference type="OrthoDB" id="629929at2"/>
<accession>A0A1H7VUP6</accession>
<dbReference type="SMART" id="SM00342">
    <property type="entry name" value="HTH_ARAC"/>
    <property type="match status" value="1"/>
</dbReference>
<evidence type="ECO:0000313" key="6">
    <source>
        <dbReference type="Proteomes" id="UP000198984"/>
    </source>
</evidence>
<dbReference type="InterPro" id="IPR009057">
    <property type="entry name" value="Homeodomain-like_sf"/>
</dbReference>
<dbReference type="RefSeq" id="WP_089913264.1">
    <property type="nucleotide sequence ID" value="NZ_FOBB01000003.1"/>
</dbReference>
<dbReference type="AlphaFoldDB" id="A0A1H7VUP6"/>
<gene>
    <name evidence="5" type="ORF">SAMN04488505_103454</name>
</gene>
<dbReference type="PROSITE" id="PS01124">
    <property type="entry name" value="HTH_ARAC_FAMILY_2"/>
    <property type="match status" value="1"/>
</dbReference>
<dbReference type="InterPro" id="IPR018060">
    <property type="entry name" value="HTH_AraC"/>
</dbReference>
<evidence type="ECO:0000313" key="5">
    <source>
        <dbReference type="EMBL" id="SEM12956.1"/>
    </source>
</evidence>
<evidence type="ECO:0000259" key="4">
    <source>
        <dbReference type="PROSITE" id="PS01124"/>
    </source>
</evidence>
<dbReference type="PANTHER" id="PTHR43280">
    <property type="entry name" value="ARAC-FAMILY TRANSCRIPTIONAL REGULATOR"/>
    <property type="match status" value="1"/>
</dbReference>